<dbReference type="CDD" id="cd02440">
    <property type="entry name" value="AdoMet_MTases"/>
    <property type="match status" value="1"/>
</dbReference>
<dbReference type="InterPro" id="IPR029063">
    <property type="entry name" value="SAM-dependent_MTases_sf"/>
</dbReference>
<dbReference type="Gene3D" id="3.40.50.150">
    <property type="entry name" value="Vaccinia Virus protein VP39"/>
    <property type="match status" value="1"/>
</dbReference>
<comment type="caution">
    <text evidence="2">The sequence shown here is derived from an EMBL/GenBank/DDBJ whole genome shotgun (WGS) entry which is preliminary data.</text>
</comment>
<dbReference type="Proteomes" id="UP000240800">
    <property type="component" value="Unassembled WGS sequence"/>
</dbReference>
<dbReference type="InterPro" id="IPR041698">
    <property type="entry name" value="Methyltransf_25"/>
</dbReference>
<dbReference type="PANTHER" id="PTHR43591">
    <property type="entry name" value="METHYLTRANSFERASE"/>
    <property type="match status" value="1"/>
</dbReference>
<feature type="domain" description="Methyltransferase" evidence="1">
    <location>
        <begin position="47"/>
        <end position="142"/>
    </location>
</feature>
<evidence type="ECO:0000259" key="1">
    <source>
        <dbReference type="Pfam" id="PF13649"/>
    </source>
</evidence>
<proteinExistence type="predicted"/>
<dbReference type="Pfam" id="PF13649">
    <property type="entry name" value="Methyltransf_25"/>
    <property type="match status" value="1"/>
</dbReference>
<evidence type="ECO:0000313" key="2">
    <source>
        <dbReference type="EMBL" id="PTM79328.1"/>
    </source>
</evidence>
<evidence type="ECO:0000313" key="3">
    <source>
        <dbReference type="Proteomes" id="UP000240800"/>
    </source>
</evidence>
<dbReference type="RefSeq" id="WP_069331687.1">
    <property type="nucleotide sequence ID" value="NZ_MABH01000120.1"/>
</dbReference>
<sequence length="210" mass="23158">MTDATHAALMDATYRHQRRIYDVTRRHFLLGRDRLIAELAPPHGARVLEIACGTGRNLDLIGRRWPGCRLSGLDISQEMLSSARARLGRRATLALGDATRFEALPLFGTDRFERIVLSYALSMIPDWREALREAARHLVPGGRLHVVDFGDQAGLPGWARAGLRGWIGRFHVTPRDDLGTALGETALGIGGYAEYRSLSGGYAILGTLTR</sequence>
<name>A0ABX5J8W3_9RHOB</name>
<protein>
    <submittedName>
        <fullName evidence="2">S-adenosylmethionine-diacylgycerolhomoserine-N-methyltransferase</fullName>
    </submittedName>
</protein>
<dbReference type="SUPFAM" id="SSF53335">
    <property type="entry name" value="S-adenosyl-L-methionine-dependent methyltransferases"/>
    <property type="match status" value="1"/>
</dbReference>
<organism evidence="2 3">
    <name type="scientific">Cereibacter johrii</name>
    <dbReference type="NCBI Taxonomy" id="445629"/>
    <lineage>
        <taxon>Bacteria</taxon>
        <taxon>Pseudomonadati</taxon>
        <taxon>Pseudomonadota</taxon>
        <taxon>Alphaproteobacteria</taxon>
        <taxon>Rhodobacterales</taxon>
        <taxon>Paracoccaceae</taxon>
        <taxon>Cereibacter</taxon>
    </lineage>
</organism>
<accession>A0ABX5J8W3</accession>
<keyword evidence="3" id="KW-1185">Reference proteome</keyword>
<reference evidence="2 3" key="1">
    <citation type="submission" date="2018-04" db="EMBL/GenBank/DDBJ databases">
        <title>Genomic Encyclopedia of Type Strains, Phase III (KMG-III): the genomes of soil and plant-associated and newly described type strains.</title>
        <authorList>
            <person name="Whitman W."/>
        </authorList>
    </citation>
    <scope>NUCLEOTIDE SEQUENCE [LARGE SCALE GENOMIC DNA]</scope>
    <source>
        <strain evidence="2 3">JA192</strain>
    </source>
</reference>
<dbReference type="EMBL" id="PZZW01000003">
    <property type="protein sequence ID" value="PTM79328.1"/>
    <property type="molecule type" value="Genomic_DNA"/>
</dbReference>
<gene>
    <name evidence="2" type="ORF">C8J29_103428</name>
</gene>